<dbReference type="SMART" id="SM00100">
    <property type="entry name" value="cNMP"/>
    <property type="match status" value="1"/>
</dbReference>
<dbReference type="InterPro" id="IPR018821">
    <property type="entry name" value="DUF294_put_nucleoTrafse_sb-bd"/>
</dbReference>
<organism evidence="5 6">
    <name type="scientific">Brachybacterium hainanense</name>
    <dbReference type="NCBI Taxonomy" id="1541174"/>
    <lineage>
        <taxon>Bacteria</taxon>
        <taxon>Bacillati</taxon>
        <taxon>Actinomycetota</taxon>
        <taxon>Actinomycetes</taxon>
        <taxon>Micrococcales</taxon>
        <taxon>Dermabacteraceae</taxon>
        <taxon>Brachybacterium</taxon>
    </lineage>
</organism>
<dbReference type="SMART" id="SM00116">
    <property type="entry name" value="CBS"/>
    <property type="match status" value="2"/>
</dbReference>
<dbReference type="CDD" id="cd00038">
    <property type="entry name" value="CAP_ED"/>
    <property type="match status" value="1"/>
</dbReference>
<dbReference type="PROSITE" id="PS51371">
    <property type="entry name" value="CBS"/>
    <property type="match status" value="2"/>
</dbReference>
<feature type="domain" description="Cyclic nucleotide-binding" evidence="3">
    <location>
        <begin position="21"/>
        <end position="128"/>
    </location>
</feature>
<dbReference type="InterPro" id="IPR000595">
    <property type="entry name" value="cNMP-bd_dom"/>
</dbReference>
<dbReference type="InterPro" id="IPR018490">
    <property type="entry name" value="cNMP-bd_dom_sf"/>
</dbReference>
<dbReference type="PANTHER" id="PTHR48108:SF31">
    <property type="entry name" value="CBS DOMAIN AND CYCLIC NUCLEOTIDE-REGULATED NUCLEOTIDYLTRANSFERASE"/>
    <property type="match status" value="1"/>
</dbReference>
<dbReference type="SUPFAM" id="SSF54631">
    <property type="entry name" value="CBS-domain pair"/>
    <property type="match status" value="1"/>
</dbReference>
<name>A0ABV6R649_9MICO</name>
<gene>
    <name evidence="5" type="ORF">ACFFF6_00670</name>
</gene>
<dbReference type="PROSITE" id="PS50042">
    <property type="entry name" value="CNMP_BINDING_3"/>
    <property type="match status" value="1"/>
</dbReference>
<evidence type="ECO:0000259" key="3">
    <source>
        <dbReference type="PROSITE" id="PS50042"/>
    </source>
</evidence>
<dbReference type="Pfam" id="PF10335">
    <property type="entry name" value="DUF294_C"/>
    <property type="match status" value="1"/>
</dbReference>
<dbReference type="InterPro" id="IPR051462">
    <property type="entry name" value="CBS_domain-containing"/>
</dbReference>
<dbReference type="RefSeq" id="WP_376977266.1">
    <property type="nucleotide sequence ID" value="NZ_JBHLSV010000001.1"/>
</dbReference>
<evidence type="ECO:0000259" key="4">
    <source>
        <dbReference type="PROSITE" id="PS51371"/>
    </source>
</evidence>
<evidence type="ECO:0000256" key="2">
    <source>
        <dbReference type="PROSITE-ProRule" id="PRU00703"/>
    </source>
</evidence>
<evidence type="ECO:0000313" key="6">
    <source>
        <dbReference type="Proteomes" id="UP001589793"/>
    </source>
</evidence>
<comment type="caution">
    <text evidence="5">The sequence shown here is derived from an EMBL/GenBank/DDBJ whole genome shotgun (WGS) entry which is preliminary data.</text>
</comment>
<dbReference type="Gene3D" id="3.10.580.10">
    <property type="entry name" value="CBS-domain"/>
    <property type="match status" value="1"/>
</dbReference>
<dbReference type="EMBL" id="JBHLSV010000001">
    <property type="protein sequence ID" value="MFC0672461.1"/>
    <property type="molecule type" value="Genomic_DNA"/>
</dbReference>
<dbReference type="Pfam" id="PF00571">
    <property type="entry name" value="CBS"/>
    <property type="match status" value="2"/>
</dbReference>
<dbReference type="SUPFAM" id="SSF51206">
    <property type="entry name" value="cAMP-binding domain-like"/>
    <property type="match status" value="1"/>
</dbReference>
<dbReference type="CDD" id="cd05401">
    <property type="entry name" value="NT_GlnE_GlnD_like"/>
    <property type="match status" value="1"/>
</dbReference>
<dbReference type="Pfam" id="PF03445">
    <property type="entry name" value="DUF294"/>
    <property type="match status" value="1"/>
</dbReference>
<dbReference type="Pfam" id="PF00027">
    <property type="entry name" value="cNMP_binding"/>
    <property type="match status" value="1"/>
</dbReference>
<protein>
    <submittedName>
        <fullName evidence="5">Nucleotidyltransferase substrate binding domain-containing protein</fullName>
    </submittedName>
</protein>
<dbReference type="InterPro" id="IPR014710">
    <property type="entry name" value="RmlC-like_jellyroll"/>
</dbReference>
<reference evidence="5 6" key="1">
    <citation type="submission" date="2024-09" db="EMBL/GenBank/DDBJ databases">
        <authorList>
            <person name="Sun Q."/>
            <person name="Mori K."/>
        </authorList>
    </citation>
    <scope>NUCLEOTIDE SEQUENCE [LARGE SCALE GENOMIC DNA]</scope>
    <source>
        <strain evidence="5 6">CICC 10874</strain>
    </source>
</reference>
<evidence type="ECO:0000313" key="5">
    <source>
        <dbReference type="EMBL" id="MFC0672461.1"/>
    </source>
</evidence>
<dbReference type="InterPro" id="IPR000644">
    <property type="entry name" value="CBS_dom"/>
</dbReference>
<feature type="domain" description="CBS" evidence="4">
    <location>
        <begin position="162"/>
        <end position="220"/>
    </location>
</feature>
<proteinExistence type="predicted"/>
<feature type="domain" description="CBS" evidence="4">
    <location>
        <begin position="226"/>
        <end position="283"/>
    </location>
</feature>
<sequence length="628" mass="67503">MSAPGPQDVPGILDFVSSCHPLDRMPPSVSYALAAAADTVVVPEGTVVFADGDLNDLVHLVRSGAVEQRESDGSLRARLGEGDFFGRRSATSGTRTGYSATAIEDTVLHRFPIGIFDELVAEVPDVREAFAGAEVRLQHALRSTGAITAMGTVTGSPVRDLVARPAVRIGPGSTVQEAAAAMTAAGTSLACVQQGEELVGVVTDRDLRARVLAQGCGLDTLVAQVMTPDPCTILGSRSAFEAMIVMVENDVRHLPVREGGMILGVVSATDLFRDHHSVQPIDLARRVSEASTIGELATTMSELPQLQAALLLAEQSPEEVAHVVTSIVDACTSRLLVLAEERLGPPPSRYVWMAAGAQARRGLTVGSPQSSVLVREDLDLGDEFALADAEQYFSELARRVNNGLEVCGIEQNGHGLTTTFPRWRQPLSQWREYYERWIVDPDAEELRAVTDLLDVRPVHGDAGLAEEIEGILRDLLRRPVPLLRALTSNALRTSPPLGFFRTFVLSRDGEGQKVLDIESGGIGPILDIARIYALAAGSLAPESFARLEAAQEAGLMTPAAARDLLNALTLMAGVRLRHRQERRESALAMNDDLAPDAMTGYERGHLKDAFTIVRDAQTELRRFAAQLA</sequence>
<dbReference type="Gene3D" id="2.60.120.10">
    <property type="entry name" value="Jelly Rolls"/>
    <property type="match status" value="1"/>
</dbReference>
<dbReference type="PANTHER" id="PTHR48108">
    <property type="entry name" value="CBS DOMAIN-CONTAINING PROTEIN CBSX2, CHLOROPLASTIC"/>
    <property type="match status" value="1"/>
</dbReference>
<keyword evidence="2" id="KW-0129">CBS domain</keyword>
<keyword evidence="1" id="KW-0677">Repeat</keyword>
<dbReference type="InterPro" id="IPR046342">
    <property type="entry name" value="CBS_dom_sf"/>
</dbReference>
<accession>A0ABV6R649</accession>
<dbReference type="Proteomes" id="UP001589793">
    <property type="component" value="Unassembled WGS sequence"/>
</dbReference>
<keyword evidence="6" id="KW-1185">Reference proteome</keyword>
<evidence type="ECO:0000256" key="1">
    <source>
        <dbReference type="ARBA" id="ARBA00022737"/>
    </source>
</evidence>
<dbReference type="InterPro" id="IPR005105">
    <property type="entry name" value="GlnD_Uridyltrans_N"/>
</dbReference>